<comment type="caution">
    <text evidence="2">The sequence shown here is derived from an EMBL/GenBank/DDBJ whole genome shotgun (WGS) entry which is preliminary data.</text>
</comment>
<evidence type="ECO:0000256" key="1">
    <source>
        <dbReference type="SAM" id="MobiDB-lite"/>
    </source>
</evidence>
<protein>
    <submittedName>
        <fullName evidence="2">Uncharacterized protein</fullName>
    </submittedName>
</protein>
<evidence type="ECO:0000313" key="2">
    <source>
        <dbReference type="EMBL" id="ELZ41452.1"/>
    </source>
</evidence>
<reference evidence="2 3" key="1">
    <citation type="journal article" date="2014" name="PLoS Genet.">
        <title>Phylogenetically driven sequencing of extremely halophilic archaea reveals strategies for static and dynamic osmo-response.</title>
        <authorList>
            <person name="Becker E.A."/>
            <person name="Seitzer P.M."/>
            <person name="Tritt A."/>
            <person name="Larsen D."/>
            <person name="Krusor M."/>
            <person name="Yao A.I."/>
            <person name="Wu D."/>
            <person name="Madern D."/>
            <person name="Eisen J.A."/>
            <person name="Darling A.E."/>
            <person name="Facciotti M.T."/>
        </authorList>
    </citation>
    <scope>NUCLEOTIDE SEQUENCE [LARGE SCALE GENOMIC DNA]</scope>
    <source>
        <strain evidence="2 3">DSM 19288</strain>
    </source>
</reference>
<evidence type="ECO:0000313" key="3">
    <source>
        <dbReference type="Proteomes" id="UP000011586"/>
    </source>
</evidence>
<sequence length="89" mass="10168">MYDGIEKSLADDHQILDFDLDLKYGDPGLAEAEILESLHKGKPLSLSQLREAVNNGYLDDSYIFRPLDGNGFPKNVDPKEELSHDDYRW</sequence>
<proteinExistence type="predicted"/>
<accession>M0E3D6</accession>
<dbReference type="Proteomes" id="UP000011586">
    <property type="component" value="Unassembled WGS sequence"/>
</dbReference>
<name>M0E3D6_9EURY</name>
<keyword evidence="3" id="KW-1185">Reference proteome</keyword>
<organism evidence="2 3">
    <name type="scientific">Halorubrum californiense DSM 19288</name>
    <dbReference type="NCBI Taxonomy" id="1227465"/>
    <lineage>
        <taxon>Archaea</taxon>
        <taxon>Methanobacteriati</taxon>
        <taxon>Methanobacteriota</taxon>
        <taxon>Stenosarchaea group</taxon>
        <taxon>Halobacteria</taxon>
        <taxon>Halobacteriales</taxon>
        <taxon>Haloferacaceae</taxon>
        <taxon>Halorubrum</taxon>
    </lineage>
</organism>
<dbReference type="AlphaFoldDB" id="M0E3D6"/>
<gene>
    <name evidence="2" type="ORF">C463_12252</name>
</gene>
<dbReference type="EMBL" id="AOJK01000063">
    <property type="protein sequence ID" value="ELZ41452.1"/>
    <property type="molecule type" value="Genomic_DNA"/>
</dbReference>
<feature type="compositionally biased region" description="Basic and acidic residues" evidence="1">
    <location>
        <begin position="76"/>
        <end position="89"/>
    </location>
</feature>
<feature type="region of interest" description="Disordered" evidence="1">
    <location>
        <begin position="70"/>
        <end position="89"/>
    </location>
</feature>